<comment type="caution">
    <text evidence="2">The sequence shown here is derived from an EMBL/GenBank/DDBJ whole genome shotgun (WGS) entry which is preliminary data.</text>
</comment>
<evidence type="ECO:0000313" key="2">
    <source>
        <dbReference type="EMBL" id="RIA95286.1"/>
    </source>
</evidence>
<dbReference type="GO" id="GO:0005768">
    <property type="term" value="C:endosome"/>
    <property type="evidence" value="ECO:0007669"/>
    <property type="project" value="TreeGrafter"/>
</dbReference>
<dbReference type="OrthoDB" id="2158714at2759"/>
<dbReference type="Pfam" id="PF08432">
    <property type="entry name" value="Vfa1"/>
    <property type="match status" value="1"/>
</dbReference>
<gene>
    <name evidence="2" type="ORF">C1645_734172</name>
</gene>
<dbReference type="InterPro" id="IPR013640">
    <property type="entry name" value="Vfa1"/>
</dbReference>
<feature type="region of interest" description="Disordered" evidence="1">
    <location>
        <begin position="61"/>
        <end position="154"/>
    </location>
</feature>
<name>A0A397TE95_9GLOM</name>
<evidence type="ECO:0000313" key="3">
    <source>
        <dbReference type="Proteomes" id="UP000265703"/>
    </source>
</evidence>
<keyword evidence="3" id="KW-1185">Reference proteome</keyword>
<dbReference type="PANTHER" id="PTHR28218">
    <property type="entry name" value="VPS4-ASSOCIATED PROTEIN 1"/>
    <property type="match status" value="1"/>
</dbReference>
<dbReference type="EMBL" id="QKYT01000064">
    <property type="protein sequence ID" value="RIA95286.1"/>
    <property type="molecule type" value="Genomic_DNA"/>
</dbReference>
<dbReference type="STRING" id="658196.A0A397TE95"/>
<accession>A0A397TE95</accession>
<organism evidence="2 3">
    <name type="scientific">Glomus cerebriforme</name>
    <dbReference type="NCBI Taxonomy" id="658196"/>
    <lineage>
        <taxon>Eukaryota</taxon>
        <taxon>Fungi</taxon>
        <taxon>Fungi incertae sedis</taxon>
        <taxon>Mucoromycota</taxon>
        <taxon>Glomeromycotina</taxon>
        <taxon>Glomeromycetes</taxon>
        <taxon>Glomerales</taxon>
        <taxon>Glomeraceae</taxon>
        <taxon>Glomus</taxon>
    </lineage>
</organism>
<sequence length="189" mass="21775">MSNKTNQFINLYTHRIATTDKPCYICNKYTKSVLRTDNGLDWFYTCESHLSDRGFATPILEPEPKPLVVQSPTKAKVSQKDDSSKSKSDSDSNQYKDKSNDSIEVEGKQQQEGKEEKKKEEKIKDQTEENQQVATPKSPEPPRPTKPKQYKLHSNIFYLREDNLNKKRQKAEVQNILSKLPSVPKNSLQ</sequence>
<dbReference type="AlphaFoldDB" id="A0A397TE95"/>
<dbReference type="Proteomes" id="UP000265703">
    <property type="component" value="Unassembled WGS sequence"/>
</dbReference>
<evidence type="ECO:0000256" key="1">
    <source>
        <dbReference type="SAM" id="MobiDB-lite"/>
    </source>
</evidence>
<dbReference type="PANTHER" id="PTHR28218:SF1">
    <property type="entry name" value="VPS4-ASSOCIATED PROTEIN 1"/>
    <property type="match status" value="1"/>
</dbReference>
<reference evidence="2 3" key="1">
    <citation type="submission" date="2018-06" db="EMBL/GenBank/DDBJ databases">
        <title>Comparative genomics reveals the genomic features of Rhizophagus irregularis, R. cerebriforme, R. diaphanum and Gigaspora rosea, and their symbiotic lifestyle signature.</title>
        <authorList>
            <person name="Morin E."/>
            <person name="San Clemente H."/>
            <person name="Chen E.C.H."/>
            <person name="De La Providencia I."/>
            <person name="Hainaut M."/>
            <person name="Kuo A."/>
            <person name="Kohler A."/>
            <person name="Murat C."/>
            <person name="Tang N."/>
            <person name="Roy S."/>
            <person name="Loubradou J."/>
            <person name="Henrissat B."/>
            <person name="Grigoriev I.V."/>
            <person name="Corradi N."/>
            <person name="Roux C."/>
            <person name="Martin F.M."/>
        </authorList>
    </citation>
    <scope>NUCLEOTIDE SEQUENCE [LARGE SCALE GENOMIC DNA]</scope>
    <source>
        <strain evidence="2 3">DAOM 227022</strain>
    </source>
</reference>
<feature type="compositionally biased region" description="Basic and acidic residues" evidence="1">
    <location>
        <begin position="78"/>
        <end position="127"/>
    </location>
</feature>
<dbReference type="GO" id="GO:0007034">
    <property type="term" value="P:vacuolar transport"/>
    <property type="evidence" value="ECO:0007669"/>
    <property type="project" value="TreeGrafter"/>
</dbReference>
<proteinExistence type="predicted"/>
<protein>
    <submittedName>
        <fullName evidence="2">VPS4-associated protein 1</fullName>
    </submittedName>
</protein>